<dbReference type="KEGG" id="chh:A0O34_17200"/>
<dbReference type="GO" id="GO:0030288">
    <property type="term" value="C:outer membrane-bounded periplasmic space"/>
    <property type="evidence" value="ECO:0007669"/>
    <property type="project" value="TreeGrafter"/>
</dbReference>
<evidence type="ECO:0000313" key="3">
    <source>
        <dbReference type="Proteomes" id="UP000077824"/>
    </source>
</evidence>
<protein>
    <submittedName>
        <fullName evidence="2">Peptidase S41</fullName>
    </submittedName>
</protein>
<dbReference type="GO" id="GO:0004175">
    <property type="term" value="F:endopeptidase activity"/>
    <property type="evidence" value="ECO:0007669"/>
    <property type="project" value="TreeGrafter"/>
</dbReference>
<gene>
    <name evidence="2" type="ORF">A0O34_17200</name>
</gene>
<organism evidence="2 3">
    <name type="scientific">Chryseobacterium glaciei</name>
    <dbReference type="NCBI Taxonomy" id="1685010"/>
    <lineage>
        <taxon>Bacteria</taxon>
        <taxon>Pseudomonadati</taxon>
        <taxon>Bacteroidota</taxon>
        <taxon>Flavobacteriia</taxon>
        <taxon>Flavobacteriales</taxon>
        <taxon>Weeksellaceae</taxon>
        <taxon>Chryseobacterium group</taxon>
        <taxon>Chryseobacterium</taxon>
    </lineage>
</organism>
<dbReference type="OrthoDB" id="5480566at2"/>
<dbReference type="Proteomes" id="UP000077824">
    <property type="component" value="Chromosome"/>
</dbReference>
<evidence type="ECO:0000313" key="2">
    <source>
        <dbReference type="EMBL" id="ANF52146.1"/>
    </source>
</evidence>
<dbReference type="STRING" id="1685010.A0O34_17200"/>
<dbReference type="InterPro" id="IPR005151">
    <property type="entry name" value="Tail-specific_protease"/>
</dbReference>
<dbReference type="Pfam" id="PF03572">
    <property type="entry name" value="Peptidase_S41"/>
    <property type="match status" value="1"/>
</dbReference>
<dbReference type="GO" id="GO:0008236">
    <property type="term" value="F:serine-type peptidase activity"/>
    <property type="evidence" value="ECO:0007669"/>
    <property type="project" value="InterPro"/>
</dbReference>
<feature type="domain" description="Tail specific protease" evidence="1">
    <location>
        <begin position="208"/>
        <end position="469"/>
    </location>
</feature>
<dbReference type="EMBL" id="CP015199">
    <property type="protein sequence ID" value="ANF52146.1"/>
    <property type="molecule type" value="Genomic_DNA"/>
</dbReference>
<dbReference type="GO" id="GO:0007165">
    <property type="term" value="P:signal transduction"/>
    <property type="evidence" value="ECO:0007669"/>
    <property type="project" value="TreeGrafter"/>
</dbReference>
<name>A0A172XZ30_9FLAO</name>
<sequence>MKNYSVILIIIILASCSSARKQRDQQDNYISSEKLKQDVDFAYYKLKQMHPQLYQYISQKDLDHKIDSLKQTLDKPLTPTQFYFRLQPIITSIRQGHLSLQSPNELSKEDILKIKKRLFTRFRYRIQDNHLYIVENKDSLHNIKPGTELISINDIPVSLYIEKYKKLISSDGFNTTFQPYYLKDMFFHFYTLENGILNSAKIETSYNDQKQTFILHREEEPILCGEKKKTMPSTSNNSFNRSFKFLDENNSTAYLKIKKFSHSASDKFYKNTFAEIKDAKTSNLIIDIRNNYGGSLEEINELYSYIATQPFVLIKPSQLNSSLTPLKTNYFKKSSALEYAVKGVTYPTYVFLKALNTYKGKDGKSYYKIKADHVTQPNKDAFQGKVFVLVNGGSFSSSSIFSSKLKYDRRATLVGEETGGANDGSVAGFYSYQVLPNSRLTLPIGLLLVNPNIILSNTQKGVIPNIVIPQTLQDIIEKKDVQLDWIKSEIEKEKENLK</sequence>
<dbReference type="PROSITE" id="PS51257">
    <property type="entry name" value="PROKAR_LIPOPROTEIN"/>
    <property type="match status" value="1"/>
</dbReference>
<dbReference type="RefSeq" id="WP_066757360.1">
    <property type="nucleotide sequence ID" value="NZ_CP015199.1"/>
</dbReference>
<dbReference type="AlphaFoldDB" id="A0A172XZ30"/>
<evidence type="ECO:0000259" key="1">
    <source>
        <dbReference type="SMART" id="SM00245"/>
    </source>
</evidence>
<reference evidence="2 3" key="1">
    <citation type="submission" date="2016-04" db="EMBL/GenBank/DDBJ databases">
        <title>Complete Genome Sequence of Chryseobacterium sp. IHBB 10212.</title>
        <authorList>
            <person name="Pal M."/>
            <person name="Swarnkar M.K."/>
            <person name="Kaushal K."/>
            <person name="Chhibber S."/>
            <person name="Singh A.K."/>
            <person name="Gulati A."/>
        </authorList>
    </citation>
    <scope>NUCLEOTIDE SEQUENCE [LARGE SCALE GENOMIC DNA]</scope>
    <source>
        <strain evidence="2 3">IHBB 10212</strain>
    </source>
</reference>
<accession>A0A172XZ30</accession>
<keyword evidence="3" id="KW-1185">Reference proteome</keyword>
<proteinExistence type="predicted"/>
<dbReference type="GO" id="GO:0006508">
    <property type="term" value="P:proteolysis"/>
    <property type="evidence" value="ECO:0007669"/>
    <property type="project" value="InterPro"/>
</dbReference>
<dbReference type="InterPro" id="IPR029045">
    <property type="entry name" value="ClpP/crotonase-like_dom_sf"/>
</dbReference>
<dbReference type="SMART" id="SM00245">
    <property type="entry name" value="TSPc"/>
    <property type="match status" value="1"/>
</dbReference>
<dbReference type="PANTHER" id="PTHR32060:SF30">
    <property type="entry name" value="CARBOXY-TERMINAL PROCESSING PROTEASE CTPA"/>
    <property type="match status" value="1"/>
</dbReference>
<dbReference type="Gene3D" id="3.90.226.10">
    <property type="entry name" value="2-enoyl-CoA Hydratase, Chain A, domain 1"/>
    <property type="match status" value="1"/>
</dbReference>
<dbReference type="SUPFAM" id="SSF52096">
    <property type="entry name" value="ClpP/crotonase"/>
    <property type="match status" value="1"/>
</dbReference>
<dbReference type="PANTHER" id="PTHR32060">
    <property type="entry name" value="TAIL-SPECIFIC PROTEASE"/>
    <property type="match status" value="1"/>
</dbReference>